<comment type="similarity">
    <text evidence="1">Belongs to the lycopene cyclase family.</text>
</comment>
<gene>
    <name evidence="4" type="ORF">UFOPK1493_00751</name>
</gene>
<dbReference type="InterPro" id="IPR036188">
    <property type="entry name" value="FAD/NAD-bd_sf"/>
</dbReference>
<dbReference type="PANTHER" id="PTHR39757:SF5">
    <property type="entry name" value="OS02G0190600 PROTEIN"/>
    <property type="match status" value="1"/>
</dbReference>
<dbReference type="GO" id="GO:0016117">
    <property type="term" value="P:carotenoid biosynthetic process"/>
    <property type="evidence" value="ECO:0007669"/>
    <property type="project" value="UniProtKB-KW"/>
</dbReference>
<evidence type="ECO:0000256" key="3">
    <source>
        <dbReference type="ARBA" id="ARBA00023027"/>
    </source>
</evidence>
<reference evidence="4" key="1">
    <citation type="submission" date="2020-05" db="EMBL/GenBank/DDBJ databases">
        <authorList>
            <person name="Chiriac C."/>
            <person name="Salcher M."/>
            <person name="Ghai R."/>
            <person name="Kavagutti S V."/>
        </authorList>
    </citation>
    <scope>NUCLEOTIDE SEQUENCE</scope>
</reference>
<dbReference type="GO" id="GO:0016705">
    <property type="term" value="F:oxidoreductase activity, acting on paired donors, with incorporation or reduction of molecular oxygen"/>
    <property type="evidence" value="ECO:0007669"/>
    <property type="project" value="InterPro"/>
</dbReference>
<name>A0A6J6C933_9ZZZZ</name>
<evidence type="ECO:0000313" key="4">
    <source>
        <dbReference type="EMBL" id="CAB4546963.1"/>
    </source>
</evidence>
<evidence type="ECO:0000256" key="2">
    <source>
        <dbReference type="ARBA" id="ARBA00022746"/>
    </source>
</evidence>
<sequence>MTLPAHDVVVLGDGPAGRALGAACRDRGLDAVVVGPDHAWTSTFGAWVDEVPDHRGAFVAETAIDVVAGERRRLGRTYAVFHNQCLRASLDRAPRVVDTVVAVQHHTWGAVVRTAGGTPLTAAVVVDAAGAGGVALDRDVHPERTSFQTAYGLVLSERPDVGGDAAVLMDWRPARGGAAGAEEPTFLYVLPLGGGRWLVEETSLARRRPMAVDELRARLAARLGADLTDRAEHVEVVSIPMRPGVPGRLQPTVGFGAAAGYVHPATGYSVTASLRAAPRVAAAIASARSSTADPARAARAAWDAVWPRPQRRTRALHDYGLEVLLGFGADDVAAFFGTFFSLPHDVWSPYLRVDAAPGEVARAMSAVFSRAPWGLRRRLATGRPPLPRRPR</sequence>
<dbReference type="Pfam" id="PF05834">
    <property type="entry name" value="Lycopene_cycl"/>
    <property type="match status" value="1"/>
</dbReference>
<evidence type="ECO:0000256" key="1">
    <source>
        <dbReference type="ARBA" id="ARBA00006599"/>
    </source>
</evidence>
<dbReference type="SUPFAM" id="SSF51905">
    <property type="entry name" value="FAD/NAD(P)-binding domain"/>
    <property type="match status" value="1"/>
</dbReference>
<dbReference type="PANTHER" id="PTHR39757">
    <property type="match status" value="1"/>
</dbReference>
<accession>A0A6J6C933</accession>
<protein>
    <submittedName>
        <fullName evidence="4">Unannotated protein</fullName>
    </submittedName>
</protein>
<dbReference type="AlphaFoldDB" id="A0A6J6C933"/>
<dbReference type="EMBL" id="CAEZSR010000017">
    <property type="protein sequence ID" value="CAB4546963.1"/>
    <property type="molecule type" value="Genomic_DNA"/>
</dbReference>
<dbReference type="NCBIfam" id="TIGR01790">
    <property type="entry name" value="carotene-cycl"/>
    <property type="match status" value="1"/>
</dbReference>
<dbReference type="InterPro" id="IPR010108">
    <property type="entry name" value="Lycopene_cyclase_b/e"/>
</dbReference>
<proteinExistence type="inferred from homology"/>
<dbReference type="GO" id="GO:0016860">
    <property type="term" value="F:intramolecular oxidoreductase activity"/>
    <property type="evidence" value="ECO:0007669"/>
    <property type="project" value="UniProtKB-ARBA"/>
</dbReference>
<keyword evidence="3" id="KW-0520">NAD</keyword>
<organism evidence="4">
    <name type="scientific">freshwater metagenome</name>
    <dbReference type="NCBI Taxonomy" id="449393"/>
    <lineage>
        <taxon>unclassified sequences</taxon>
        <taxon>metagenomes</taxon>
        <taxon>ecological metagenomes</taxon>
    </lineage>
</organism>
<keyword evidence="2" id="KW-0125">Carotenoid biosynthesis</keyword>